<dbReference type="RefSeq" id="WP_316517501.1">
    <property type="nucleotide sequence ID" value="NZ_OY726395.1"/>
</dbReference>
<dbReference type="InterPro" id="IPR003399">
    <property type="entry name" value="Mce/MlaD"/>
</dbReference>
<evidence type="ECO:0000313" key="5">
    <source>
        <dbReference type="Proteomes" id="UP001190466"/>
    </source>
</evidence>
<reference evidence="4 5" key="1">
    <citation type="submission" date="2023-08" db="EMBL/GenBank/DDBJ databases">
        <authorList>
            <person name="Folkvardsen B D."/>
            <person name="Norman A."/>
        </authorList>
    </citation>
    <scope>NUCLEOTIDE SEQUENCE [LARGE SCALE GENOMIC DNA]</scope>
    <source>
        <strain evidence="4 5">Mu0050</strain>
    </source>
</reference>
<dbReference type="Proteomes" id="UP001190466">
    <property type="component" value="Chromosome"/>
</dbReference>
<sequence length="444" mass="46582">MRGPLALVLVVVLLAGCAVLVRATLFRPNTITAYFSTATGIYPGDDVRVAGVKVGTIGGIEPVGAHARVTMHVDRDVPIPADAQAVIVALNLVAARYVQLTPAYLETGPTMPDGAVIPADRTAVPVEWDEVKEQVMRLATELGPDGAVSDTSVGRFIDSAADAMGGNGVKLRETLRQLSGAGRILAEGSGDLADIIKALHTFISTLRDSNTQIVQFQDRLATLSAVLDGSRSDLDLALRNISEVIGEVTRFVRGTREQTVEQVQRLSNVTQTLVDNRRNLEEVLHVAPTAYANAYNMFDPRTGAASGVFTLNNFADPVKFICGQIGALENVTAAATNDLCTKTLGPGLRSMSFNYLPFPFNPLLTAQPAPHQLIYTEPHLVDGAPTTSAPTPAVSAYTGVGDVPPPPGMGPPAQLPDVLLPVGPAEPLPAEQKPGGALAGGPPS</sequence>
<protein>
    <submittedName>
        <fullName evidence="4">MCE family protein</fullName>
    </submittedName>
</protein>
<name>A0ABN9PBX3_9MYCO</name>
<dbReference type="InterPro" id="IPR005693">
    <property type="entry name" value="Mce"/>
</dbReference>
<dbReference type="PANTHER" id="PTHR33371">
    <property type="entry name" value="INTERMEMBRANE PHOSPHOLIPID TRANSPORT SYSTEM BINDING PROTEIN MLAD-RELATED"/>
    <property type="match status" value="1"/>
</dbReference>
<feature type="domain" description="Mammalian cell entry C-terminal" evidence="3">
    <location>
        <begin position="110"/>
        <end position="285"/>
    </location>
</feature>
<feature type="region of interest" description="Disordered" evidence="1">
    <location>
        <begin position="401"/>
        <end position="444"/>
    </location>
</feature>
<evidence type="ECO:0000313" key="4">
    <source>
        <dbReference type="EMBL" id="CAJ1586966.1"/>
    </source>
</evidence>
<dbReference type="NCBIfam" id="TIGR00996">
    <property type="entry name" value="Mtu_fam_mce"/>
    <property type="match status" value="1"/>
</dbReference>
<dbReference type="Pfam" id="PF11887">
    <property type="entry name" value="Mce4_CUP1"/>
    <property type="match status" value="1"/>
</dbReference>
<evidence type="ECO:0000259" key="2">
    <source>
        <dbReference type="Pfam" id="PF02470"/>
    </source>
</evidence>
<dbReference type="PANTHER" id="PTHR33371:SF4">
    <property type="entry name" value="INTERMEMBRANE PHOSPHOLIPID TRANSPORT SYSTEM BINDING PROTEIN MLAD"/>
    <property type="match status" value="1"/>
</dbReference>
<evidence type="ECO:0000256" key="1">
    <source>
        <dbReference type="SAM" id="MobiDB-lite"/>
    </source>
</evidence>
<gene>
    <name evidence="4" type="ORF">MU0050_004544</name>
</gene>
<organism evidence="4 5">
    <name type="scientific">[Mycobacterium] wendilense</name>
    <dbReference type="NCBI Taxonomy" id="3064284"/>
    <lineage>
        <taxon>Bacteria</taxon>
        <taxon>Bacillati</taxon>
        <taxon>Actinomycetota</taxon>
        <taxon>Actinomycetes</taxon>
        <taxon>Mycobacteriales</taxon>
        <taxon>Mycobacteriaceae</taxon>
        <taxon>Mycolicibacter</taxon>
    </lineage>
</organism>
<feature type="compositionally biased region" description="Pro residues" evidence="1">
    <location>
        <begin position="403"/>
        <end position="414"/>
    </location>
</feature>
<accession>A0ABN9PBX3</accession>
<dbReference type="PROSITE" id="PS51257">
    <property type="entry name" value="PROKAR_LIPOPROTEIN"/>
    <property type="match status" value="1"/>
</dbReference>
<dbReference type="InterPro" id="IPR024516">
    <property type="entry name" value="Mce_C"/>
</dbReference>
<proteinExistence type="predicted"/>
<dbReference type="InterPro" id="IPR052336">
    <property type="entry name" value="MlaD_Phospholipid_Transporter"/>
</dbReference>
<evidence type="ECO:0000259" key="3">
    <source>
        <dbReference type="Pfam" id="PF11887"/>
    </source>
</evidence>
<dbReference type="Pfam" id="PF02470">
    <property type="entry name" value="MlaD"/>
    <property type="match status" value="1"/>
</dbReference>
<feature type="domain" description="Mce/MlaD" evidence="2">
    <location>
        <begin position="28"/>
        <end position="102"/>
    </location>
</feature>
<dbReference type="EMBL" id="OY726395">
    <property type="protein sequence ID" value="CAJ1586966.1"/>
    <property type="molecule type" value="Genomic_DNA"/>
</dbReference>
<keyword evidence="5" id="KW-1185">Reference proteome</keyword>